<comment type="caution">
    <text evidence="4">The sequence shown here is derived from an EMBL/GenBank/DDBJ whole genome shotgun (WGS) entry which is preliminary data.</text>
</comment>
<sequence length="349" mass="39537">MGSILARRRATGATSYTATIRLKADGKITHRESATFPTRALAKEWLTRREAELAGQRARGEVVGTRMTVAQMIDWYSGQMAADNPWGRSKKADLARIGKGAIADKRVDRLTRADFIAYAQGRRQEGAGPATAANDLIWLRQVLRAARVALGVPVPLQELDDAAEYLRQNRIIGKPKERDRRPTAAELEKLAAYFSHRDVRAEIPMLDIMHFAIHSARRQEEITRLRWDDLDRSTATCRLRDLKHPTKKLGNDKTFKLTAEALAIIEAQPRGNEPLIFPFNPKSIGAAFTRACHVLEISDLRFHDLRHEATSRLFEAGYSIQEVSLFTLHESWATLKRYTNLRPEQLAHR</sequence>
<dbReference type="InterPro" id="IPR013762">
    <property type="entry name" value="Integrase-like_cat_sf"/>
</dbReference>
<accession>A0A0R0ARY6</accession>
<dbReference type="PANTHER" id="PTHR30349:SF94">
    <property type="entry name" value="INTEGRASE_RECOMBINASE HI_1414-RELATED"/>
    <property type="match status" value="1"/>
</dbReference>
<dbReference type="RefSeq" id="WP_054658869.1">
    <property type="nucleotide sequence ID" value="NZ_BAZI01000112.1"/>
</dbReference>
<dbReference type="InterPro" id="IPR011010">
    <property type="entry name" value="DNA_brk_join_enz"/>
</dbReference>
<dbReference type="PROSITE" id="PS51898">
    <property type="entry name" value="TYR_RECOMBINASE"/>
    <property type="match status" value="1"/>
</dbReference>
<dbReference type="InterPro" id="IPR002104">
    <property type="entry name" value="Integrase_catalytic"/>
</dbReference>
<proteinExistence type="predicted"/>
<dbReference type="GO" id="GO:0015074">
    <property type="term" value="P:DNA integration"/>
    <property type="evidence" value="ECO:0007669"/>
    <property type="project" value="UniProtKB-KW"/>
</dbReference>
<evidence type="ECO:0000313" key="5">
    <source>
        <dbReference type="Proteomes" id="UP000050836"/>
    </source>
</evidence>
<dbReference type="GO" id="GO:0003677">
    <property type="term" value="F:DNA binding"/>
    <property type="evidence" value="ECO:0007669"/>
    <property type="project" value="InterPro"/>
</dbReference>
<gene>
    <name evidence="4" type="ORF">ARC78_06830</name>
</gene>
<dbReference type="Proteomes" id="UP000050836">
    <property type="component" value="Unassembled WGS sequence"/>
</dbReference>
<dbReference type="CDD" id="cd00796">
    <property type="entry name" value="INT_Rci_Hp1_C"/>
    <property type="match status" value="1"/>
</dbReference>
<dbReference type="OrthoDB" id="9057547at2"/>
<dbReference type="EMBL" id="LLXS01000011">
    <property type="protein sequence ID" value="KRG43780.1"/>
    <property type="molecule type" value="Genomic_DNA"/>
</dbReference>
<dbReference type="SUPFAM" id="SSF56349">
    <property type="entry name" value="DNA breaking-rejoining enzymes"/>
    <property type="match status" value="1"/>
</dbReference>
<evidence type="ECO:0000259" key="3">
    <source>
        <dbReference type="PROSITE" id="PS51898"/>
    </source>
</evidence>
<dbReference type="PANTHER" id="PTHR30349">
    <property type="entry name" value="PHAGE INTEGRASE-RELATED"/>
    <property type="match status" value="1"/>
</dbReference>
<name>A0A0R0ARY6_9GAMM</name>
<feature type="domain" description="Tyr recombinase" evidence="3">
    <location>
        <begin position="177"/>
        <end position="349"/>
    </location>
</feature>
<dbReference type="Pfam" id="PF00589">
    <property type="entry name" value="Phage_integrase"/>
    <property type="match status" value="1"/>
</dbReference>
<evidence type="ECO:0000256" key="2">
    <source>
        <dbReference type="ARBA" id="ARBA00023172"/>
    </source>
</evidence>
<reference evidence="4 5" key="1">
    <citation type="submission" date="2015-10" db="EMBL/GenBank/DDBJ databases">
        <title>Genome sequencing and analysis of members of genus Stenotrophomonas.</title>
        <authorList>
            <person name="Patil P.P."/>
            <person name="Midha S."/>
            <person name="Patil P.B."/>
        </authorList>
    </citation>
    <scope>NUCLEOTIDE SEQUENCE [LARGE SCALE GENOMIC DNA]</scope>
    <source>
        <strain evidence="4 5">JCM 9942</strain>
    </source>
</reference>
<dbReference type="Gene3D" id="1.10.443.10">
    <property type="entry name" value="Intergrase catalytic core"/>
    <property type="match status" value="1"/>
</dbReference>
<organism evidence="4 5">
    <name type="scientific">Stenotrophomonas pictorum JCM 9942</name>
    <dbReference type="NCBI Taxonomy" id="1236960"/>
    <lineage>
        <taxon>Bacteria</taxon>
        <taxon>Pseudomonadati</taxon>
        <taxon>Pseudomonadota</taxon>
        <taxon>Gammaproteobacteria</taxon>
        <taxon>Lysobacterales</taxon>
        <taxon>Lysobacteraceae</taxon>
        <taxon>Stenotrophomonas</taxon>
    </lineage>
</organism>
<evidence type="ECO:0000256" key="1">
    <source>
        <dbReference type="ARBA" id="ARBA00022908"/>
    </source>
</evidence>
<keyword evidence="2" id="KW-0233">DNA recombination</keyword>
<dbReference type="GO" id="GO:0006310">
    <property type="term" value="P:DNA recombination"/>
    <property type="evidence" value="ECO:0007669"/>
    <property type="project" value="UniProtKB-KW"/>
</dbReference>
<dbReference type="InterPro" id="IPR050090">
    <property type="entry name" value="Tyrosine_recombinase_XerCD"/>
</dbReference>
<dbReference type="AlphaFoldDB" id="A0A0R0ARY6"/>
<keyword evidence="5" id="KW-1185">Reference proteome</keyword>
<protein>
    <submittedName>
        <fullName evidence="4">Integrase</fullName>
    </submittedName>
</protein>
<evidence type="ECO:0000313" key="4">
    <source>
        <dbReference type="EMBL" id="KRG43780.1"/>
    </source>
</evidence>
<keyword evidence="1" id="KW-0229">DNA integration</keyword>